<feature type="chain" id="PRO_5008898210" evidence="1">
    <location>
        <begin position="23"/>
        <end position="101"/>
    </location>
</feature>
<accession>A0A1D1VAD6</accession>
<dbReference type="EMBL" id="BDGG01000004">
    <property type="protein sequence ID" value="GAU98599.1"/>
    <property type="molecule type" value="Genomic_DNA"/>
</dbReference>
<keyword evidence="3" id="KW-1185">Reference proteome</keyword>
<comment type="caution">
    <text evidence="2">The sequence shown here is derived from an EMBL/GenBank/DDBJ whole genome shotgun (WGS) entry which is preliminary data.</text>
</comment>
<protein>
    <submittedName>
        <fullName evidence="2">Uncharacterized protein</fullName>
    </submittedName>
</protein>
<gene>
    <name evidence="2" type="primary">RvY_09725-1</name>
    <name evidence="2" type="synonym">RvY_09725.1</name>
    <name evidence="2" type="ORF">RvY_09725</name>
</gene>
<dbReference type="AlphaFoldDB" id="A0A1D1VAD6"/>
<keyword evidence="1" id="KW-0732">Signal</keyword>
<organism evidence="2 3">
    <name type="scientific">Ramazzottius varieornatus</name>
    <name type="common">Water bear</name>
    <name type="synonym">Tardigrade</name>
    <dbReference type="NCBI Taxonomy" id="947166"/>
    <lineage>
        <taxon>Eukaryota</taxon>
        <taxon>Metazoa</taxon>
        <taxon>Ecdysozoa</taxon>
        <taxon>Tardigrada</taxon>
        <taxon>Eutardigrada</taxon>
        <taxon>Parachela</taxon>
        <taxon>Hypsibioidea</taxon>
        <taxon>Ramazzottiidae</taxon>
        <taxon>Ramazzottius</taxon>
    </lineage>
</organism>
<evidence type="ECO:0000313" key="2">
    <source>
        <dbReference type="EMBL" id="GAU98599.1"/>
    </source>
</evidence>
<name>A0A1D1VAD6_RAMVA</name>
<reference evidence="2 3" key="1">
    <citation type="journal article" date="2016" name="Nat. Commun.">
        <title>Extremotolerant tardigrade genome and improved radiotolerance of human cultured cells by tardigrade-unique protein.</title>
        <authorList>
            <person name="Hashimoto T."/>
            <person name="Horikawa D.D."/>
            <person name="Saito Y."/>
            <person name="Kuwahara H."/>
            <person name="Kozuka-Hata H."/>
            <person name="Shin-I T."/>
            <person name="Minakuchi Y."/>
            <person name="Ohishi K."/>
            <person name="Motoyama A."/>
            <person name="Aizu T."/>
            <person name="Enomoto A."/>
            <person name="Kondo K."/>
            <person name="Tanaka S."/>
            <person name="Hara Y."/>
            <person name="Koshikawa S."/>
            <person name="Sagara H."/>
            <person name="Miura T."/>
            <person name="Yokobori S."/>
            <person name="Miyagawa K."/>
            <person name="Suzuki Y."/>
            <person name="Kubo T."/>
            <person name="Oyama M."/>
            <person name="Kohara Y."/>
            <person name="Fujiyama A."/>
            <person name="Arakawa K."/>
            <person name="Katayama T."/>
            <person name="Toyoda A."/>
            <person name="Kunieda T."/>
        </authorList>
    </citation>
    <scope>NUCLEOTIDE SEQUENCE [LARGE SCALE GENOMIC DNA]</scope>
    <source>
        <strain evidence="2 3">YOKOZUNA-1</strain>
    </source>
</reference>
<proteinExistence type="predicted"/>
<sequence>MTVACCFGFVLFMLSPCSVVRTRELFCLSEAQLQQFNYTHTNITVTLERKFVQNYFTAADTTLLLFSLKINISLNLKLNKSRGINFIHMKNENRQENFKNI</sequence>
<feature type="signal peptide" evidence="1">
    <location>
        <begin position="1"/>
        <end position="22"/>
    </location>
</feature>
<evidence type="ECO:0000313" key="3">
    <source>
        <dbReference type="Proteomes" id="UP000186922"/>
    </source>
</evidence>
<dbReference type="Proteomes" id="UP000186922">
    <property type="component" value="Unassembled WGS sequence"/>
</dbReference>
<evidence type="ECO:0000256" key="1">
    <source>
        <dbReference type="SAM" id="SignalP"/>
    </source>
</evidence>